<feature type="compositionally biased region" description="Basic and acidic residues" evidence="1">
    <location>
        <begin position="298"/>
        <end position="315"/>
    </location>
</feature>
<evidence type="ECO:0000256" key="1">
    <source>
        <dbReference type="SAM" id="MobiDB-lite"/>
    </source>
</evidence>
<organism evidence="2 3">
    <name type="scientific">Euplotes crassus</name>
    <dbReference type="NCBI Taxonomy" id="5936"/>
    <lineage>
        <taxon>Eukaryota</taxon>
        <taxon>Sar</taxon>
        <taxon>Alveolata</taxon>
        <taxon>Ciliophora</taxon>
        <taxon>Intramacronucleata</taxon>
        <taxon>Spirotrichea</taxon>
        <taxon>Hypotrichia</taxon>
        <taxon>Euplotida</taxon>
        <taxon>Euplotidae</taxon>
        <taxon>Moneuplotes</taxon>
    </lineage>
</organism>
<feature type="compositionally biased region" description="Basic residues" evidence="1">
    <location>
        <begin position="241"/>
        <end position="261"/>
    </location>
</feature>
<dbReference type="Proteomes" id="UP001295684">
    <property type="component" value="Unassembled WGS sequence"/>
</dbReference>
<dbReference type="EMBL" id="CAMPGE010003671">
    <property type="protein sequence ID" value="CAI2362514.1"/>
    <property type="molecule type" value="Genomic_DNA"/>
</dbReference>
<feature type="region of interest" description="Disordered" evidence="1">
    <location>
        <begin position="61"/>
        <end position="93"/>
    </location>
</feature>
<accession>A0AAD1U942</accession>
<name>A0AAD1U942_EUPCR</name>
<feature type="region of interest" description="Disordered" evidence="1">
    <location>
        <begin position="229"/>
        <end position="317"/>
    </location>
</feature>
<reference evidence="2" key="1">
    <citation type="submission" date="2023-07" db="EMBL/GenBank/DDBJ databases">
        <authorList>
            <consortium name="AG Swart"/>
            <person name="Singh M."/>
            <person name="Singh A."/>
            <person name="Seah K."/>
            <person name="Emmerich C."/>
        </authorList>
    </citation>
    <scope>NUCLEOTIDE SEQUENCE</scope>
    <source>
        <strain evidence="2">DP1</strain>
    </source>
</reference>
<proteinExistence type="predicted"/>
<keyword evidence="3" id="KW-1185">Reference proteome</keyword>
<evidence type="ECO:0000313" key="2">
    <source>
        <dbReference type="EMBL" id="CAI2362514.1"/>
    </source>
</evidence>
<dbReference type="AlphaFoldDB" id="A0AAD1U942"/>
<evidence type="ECO:0000313" key="3">
    <source>
        <dbReference type="Proteomes" id="UP001295684"/>
    </source>
</evidence>
<protein>
    <submittedName>
        <fullName evidence="2">Uncharacterized protein</fullName>
    </submittedName>
</protein>
<comment type="caution">
    <text evidence="2">The sequence shown here is derived from an EMBL/GenBank/DDBJ whole genome shotgun (WGS) entry which is preliminary data.</text>
</comment>
<sequence>MEPEDSKKITQIIQKTTCTFFCCFKVKNPTPKPKNQYETIVKKKKNKRTSALRHLPKLKISDLSQPKGQEEVKLPPKMPPLSLKKSSQNALNTPYEGDYTPGYTPMKCSTQNIFSFKDKEYQKQQEANMKVYKQFFKPSESRNSDESSFYYEGTDPLRETAKLKGEDNPFLVTSLLNTPSKNQDCLPKITDRSEAAPTKTHDLINDAENCIKKLDNLFEKQSISVFAEDSVSDATKSKSDRARKKVKRNIKKKNRKRKENKPKKEEETEEKKPEPSYNFNFWKHQAFAPAGGSAGSDNHQEMIKNYKPASKKESDESFDMYDSFAINILDNKP</sequence>
<gene>
    <name evidence="2" type="ORF">ECRASSUSDP1_LOCUS3838</name>
</gene>
<feature type="compositionally biased region" description="Basic and acidic residues" evidence="1">
    <location>
        <begin position="262"/>
        <end position="274"/>
    </location>
</feature>